<evidence type="ECO:0000256" key="1">
    <source>
        <dbReference type="SAM" id="MobiDB-lite"/>
    </source>
</evidence>
<proteinExistence type="predicted"/>
<evidence type="ECO:0008006" key="4">
    <source>
        <dbReference type="Google" id="ProtNLM"/>
    </source>
</evidence>
<dbReference type="EMBL" id="MCFC01000085">
    <property type="protein sequence ID" value="ORY22968.1"/>
    <property type="molecule type" value="Genomic_DNA"/>
</dbReference>
<name>A0A1Y2AK73_9TREE</name>
<feature type="compositionally biased region" description="Polar residues" evidence="1">
    <location>
        <begin position="137"/>
        <end position="162"/>
    </location>
</feature>
<keyword evidence="3" id="KW-1185">Reference proteome</keyword>
<evidence type="ECO:0000313" key="3">
    <source>
        <dbReference type="Proteomes" id="UP000193986"/>
    </source>
</evidence>
<dbReference type="AlphaFoldDB" id="A0A1Y2AK73"/>
<reference evidence="2 3" key="1">
    <citation type="submission" date="2016-07" db="EMBL/GenBank/DDBJ databases">
        <title>Pervasive Adenine N6-methylation of Active Genes in Fungi.</title>
        <authorList>
            <consortium name="DOE Joint Genome Institute"/>
            <person name="Mondo S.J."/>
            <person name="Dannebaum R.O."/>
            <person name="Kuo R.C."/>
            <person name="Labutti K."/>
            <person name="Haridas S."/>
            <person name="Kuo A."/>
            <person name="Salamov A."/>
            <person name="Ahrendt S.R."/>
            <person name="Lipzen A."/>
            <person name="Sullivan W."/>
            <person name="Andreopoulos W.B."/>
            <person name="Clum A."/>
            <person name="Lindquist E."/>
            <person name="Daum C."/>
            <person name="Ramamoorthy G.K."/>
            <person name="Gryganskyi A."/>
            <person name="Culley D."/>
            <person name="Magnuson J.K."/>
            <person name="James T.Y."/>
            <person name="O'Malley M.A."/>
            <person name="Stajich J.E."/>
            <person name="Spatafora J.W."/>
            <person name="Visel A."/>
            <person name="Grigoriev I.V."/>
        </authorList>
    </citation>
    <scope>NUCLEOTIDE SEQUENCE [LARGE SCALE GENOMIC DNA]</scope>
    <source>
        <strain evidence="2 3">68-887.2</strain>
    </source>
</reference>
<accession>A0A1Y2AK73</accession>
<dbReference type="InParanoid" id="A0A1Y2AK73"/>
<gene>
    <name evidence="2" type="ORF">BCR39DRAFT_366752</name>
</gene>
<sequence>MAIHSSVNAHLEIELSALIAIRRHSMHQHRSQVFLQRLRAVERAGKILQRSLATGSPRLDLLHKMSTVILIASKASLRIIDLNYFLPLHTLLVAIYARLFAIVTSVLAEAEASTIAPESATHAITVTPKAEARIENKPSTFSGSSGNADRSLQDSSNVQNRLSPPEPAKLPNDSSVKPLQPQGRLKKRRKNEIDDIFA</sequence>
<feature type="region of interest" description="Disordered" evidence="1">
    <location>
        <begin position="129"/>
        <end position="198"/>
    </location>
</feature>
<protein>
    <recommendedName>
        <fullName evidence="4">Nucleolus and neural progenitor protein-like N-terminal domain-containing protein</fullName>
    </recommendedName>
</protein>
<comment type="caution">
    <text evidence="2">The sequence shown here is derived from an EMBL/GenBank/DDBJ whole genome shotgun (WGS) entry which is preliminary data.</text>
</comment>
<dbReference type="OrthoDB" id="2575638at2759"/>
<evidence type="ECO:0000313" key="2">
    <source>
        <dbReference type="EMBL" id="ORY22968.1"/>
    </source>
</evidence>
<dbReference type="Proteomes" id="UP000193986">
    <property type="component" value="Unassembled WGS sequence"/>
</dbReference>
<organism evidence="2 3">
    <name type="scientific">Naematelia encephala</name>
    <dbReference type="NCBI Taxonomy" id="71784"/>
    <lineage>
        <taxon>Eukaryota</taxon>
        <taxon>Fungi</taxon>
        <taxon>Dikarya</taxon>
        <taxon>Basidiomycota</taxon>
        <taxon>Agaricomycotina</taxon>
        <taxon>Tremellomycetes</taxon>
        <taxon>Tremellales</taxon>
        <taxon>Naemateliaceae</taxon>
        <taxon>Naematelia</taxon>
    </lineage>
</organism>